<comment type="caution">
    <text evidence="1">The sequence shown here is derived from an EMBL/GenBank/DDBJ whole genome shotgun (WGS) entry which is preliminary data.</text>
</comment>
<dbReference type="Gene3D" id="2.60.120.620">
    <property type="entry name" value="q2cbj1_9rhob like domain"/>
    <property type="match status" value="1"/>
</dbReference>
<gene>
    <name evidence="1" type="ORF">F444_16929</name>
</gene>
<dbReference type="Proteomes" id="UP000028582">
    <property type="component" value="Unassembled WGS sequence"/>
</dbReference>
<dbReference type="SUPFAM" id="SSF51197">
    <property type="entry name" value="Clavaminate synthase-like"/>
    <property type="match status" value="1"/>
</dbReference>
<evidence type="ECO:0008006" key="3">
    <source>
        <dbReference type="Google" id="ProtNLM"/>
    </source>
</evidence>
<accession>A0A080ZGP8</accession>
<name>A0A080ZGP8_PHYNI</name>
<evidence type="ECO:0000313" key="1">
    <source>
        <dbReference type="EMBL" id="ETO65809.1"/>
    </source>
</evidence>
<dbReference type="EMBL" id="ANJA01003153">
    <property type="protein sequence ID" value="ETO65809.1"/>
    <property type="molecule type" value="Genomic_DNA"/>
</dbReference>
<organism evidence="1 2">
    <name type="scientific">Phytophthora nicotianae P1976</name>
    <dbReference type="NCBI Taxonomy" id="1317066"/>
    <lineage>
        <taxon>Eukaryota</taxon>
        <taxon>Sar</taxon>
        <taxon>Stramenopiles</taxon>
        <taxon>Oomycota</taxon>
        <taxon>Peronosporomycetes</taxon>
        <taxon>Peronosporales</taxon>
        <taxon>Peronosporaceae</taxon>
        <taxon>Phytophthora</taxon>
    </lineage>
</organism>
<dbReference type="OrthoDB" id="88488at2759"/>
<proteinExistence type="predicted"/>
<sequence>MPQMDTLATGPLLPHGYLPVALVLPEPVVPSFLAEAKARSYNGVFNRVGGEDDNFRQQSRVNPCSMSSSLQASSKALKVVFTMLHPGWGPGVFSFMRSIPGGRGSEQEPHQDYQESDLVRAREHHPGGVPASMFFALEPDTKLRIYVGCFTARNDSKARVVEIPVGFCVLFRGDLIHNGMPYTTTNYRLRYYLSYAGMKWTPDIVQDVLPQHGECQYCGEKVEKGQTLWKQRF</sequence>
<evidence type="ECO:0000313" key="2">
    <source>
        <dbReference type="Proteomes" id="UP000028582"/>
    </source>
</evidence>
<dbReference type="AlphaFoldDB" id="A0A080ZGP8"/>
<reference evidence="1 2" key="1">
    <citation type="submission" date="2013-11" db="EMBL/GenBank/DDBJ databases">
        <title>The Genome Sequence of Phytophthora parasitica P1976.</title>
        <authorList>
            <consortium name="The Broad Institute Genomics Platform"/>
            <person name="Russ C."/>
            <person name="Tyler B."/>
            <person name="Panabieres F."/>
            <person name="Shan W."/>
            <person name="Tripathy S."/>
            <person name="Grunwald N."/>
            <person name="Machado M."/>
            <person name="Johnson C.S."/>
            <person name="Walker B."/>
            <person name="Young S."/>
            <person name="Zeng Q."/>
            <person name="Gargeya S."/>
            <person name="Fitzgerald M."/>
            <person name="Haas B."/>
            <person name="Abouelleil A."/>
            <person name="Allen A.W."/>
            <person name="Alvarado L."/>
            <person name="Arachchi H.M."/>
            <person name="Berlin A.M."/>
            <person name="Chapman S.B."/>
            <person name="Gainer-Dewar J."/>
            <person name="Goldberg J."/>
            <person name="Griggs A."/>
            <person name="Gujja S."/>
            <person name="Hansen M."/>
            <person name="Howarth C."/>
            <person name="Imamovic A."/>
            <person name="Ireland A."/>
            <person name="Larimer J."/>
            <person name="McCowan C."/>
            <person name="Murphy C."/>
            <person name="Pearson M."/>
            <person name="Poon T.W."/>
            <person name="Priest M."/>
            <person name="Roberts A."/>
            <person name="Saif S."/>
            <person name="Shea T."/>
            <person name="Sisk P."/>
            <person name="Sykes S."/>
            <person name="Wortman J."/>
            <person name="Nusbaum C."/>
            <person name="Birren B."/>
        </authorList>
    </citation>
    <scope>NUCLEOTIDE SEQUENCE [LARGE SCALE GENOMIC DNA]</scope>
    <source>
        <strain evidence="1 2">P1976</strain>
    </source>
</reference>
<protein>
    <recommendedName>
        <fullName evidence="3">Prolyl 4-hydroxylase alpha subunit Fe(2+) 2OG dioxygenase domain-containing protein</fullName>
    </recommendedName>
</protein>